<proteinExistence type="predicted"/>
<keyword evidence="1" id="KW-1133">Transmembrane helix</keyword>
<sequence>MRNITKKQIEEEKLNIINLNLKNKRELIKVNTIPAQLPKIKWGPIKQLFIITLIICFIRAVRGQSLEVNPIQAKNGYLIFKTGSINIPINYEYHYLSVNLTKTEQTFANLIKQAEEYGTIAQIQYLTEKLDREMNGIRIIKRNKRGLINIIGTAYKYLFGTLDQNDKEELEQKIYDLSQHSIQINELNEVIEVVNRGIEVINHLSAISEGDRRLELLVFNLQQFTEYIEDIELGMQLTRLGIFNPKLLRHDPLSHVNSEKLLNIKTSTWLKSDANEILIISHIPRDIIKTALFNIVPYPDKDNNILIENVNDKYYIQDNQVYKQNSGKPIINKCITGILNQIPTECRYSKTHNNIGITYVEPNIILTWKLSKIVLNQNCIINREIIIEGDNIIKAFNCSVQIENILITSTTLDYTQTVYINNNVTKLEPLSYLNAKEIIKEHTNTYNTLQIITLTILAIIILTLILYFIYKYKGIPKKLIVKYKKENPKQIEQQNNTTTENINTVLDTNPVLYPRISA</sequence>
<dbReference type="InterPro" id="IPR022048">
    <property type="entry name" value="Envelope_fusion-like"/>
</dbReference>
<organism evidence="2">
    <name type="scientific">Drosophila melanogaster</name>
    <name type="common">Fruit fly</name>
    <dbReference type="NCBI Taxonomy" id="7227"/>
    <lineage>
        <taxon>Eukaryota</taxon>
        <taxon>Metazoa</taxon>
        <taxon>Ecdysozoa</taxon>
        <taxon>Arthropoda</taxon>
        <taxon>Hexapoda</taxon>
        <taxon>Insecta</taxon>
        <taxon>Pterygota</taxon>
        <taxon>Neoptera</taxon>
        <taxon>Endopterygota</taxon>
        <taxon>Diptera</taxon>
        <taxon>Brachycera</taxon>
        <taxon>Muscomorpha</taxon>
        <taxon>Ephydroidea</taxon>
        <taxon>Drosophilidae</taxon>
        <taxon>Drosophila</taxon>
        <taxon>Sophophora</taxon>
    </lineage>
</organism>
<reference evidence="2" key="1">
    <citation type="submission" date="2001-03" db="EMBL/GenBank/DDBJ databases">
        <title>Sequence of cruiser transposable element on the left arm of the second chromosome in region 33.</title>
        <authorList>
            <person name="Kronmiller B.A."/>
            <person name="Patel S.P."/>
            <person name="Doyle C."/>
            <person name="Carlson J."/>
            <person name="Wan K."/>
            <person name="Paclab J."/>
            <person name="Tyler D."/>
            <person name="Rubin G."/>
            <person name="Celniker S.E."/>
        </authorList>
    </citation>
    <scope>NUCLEOTIDE SEQUENCE</scope>
</reference>
<dbReference type="PIRSF" id="PIRSF004631">
    <property type="entry name" value="Retroelement_env"/>
    <property type="match status" value="1"/>
</dbReference>
<dbReference type="InterPro" id="IPR012014">
    <property type="entry name" value="Retroelement_env"/>
</dbReference>
<name>Q967T1_DROME</name>
<dbReference type="AlphaFoldDB" id="Q967T1"/>
<gene>
    <name evidence="3" type="primary">env</name>
</gene>
<reference evidence="2" key="2">
    <citation type="journal article" date="2002" name="Genome Biol.">
        <title>The transposable elements of the Drosophila melanogaster euchromatin: a genomics perspective.</title>
        <authorList>
            <person name="Kaminker J.S."/>
            <person name="Bergman C.M."/>
            <person name="Kronmiller B."/>
            <person name="Carlson J."/>
            <person name="Svirskas R."/>
            <person name="Patel S."/>
            <person name="Frise E."/>
            <person name="Wheeler D.A."/>
            <person name="Lewis S.E."/>
            <person name="Rubin G.M."/>
            <person name="Ashburner M."/>
            <person name="Celniker S.E."/>
        </authorList>
    </citation>
    <scope>NUCLEOTIDE SEQUENCE</scope>
</reference>
<keyword evidence="1" id="KW-0472">Membrane</keyword>
<dbReference type="FlyBase" id="FBgn0044354">
    <property type="gene designation" value="antonia\env"/>
</dbReference>
<protein>
    <submittedName>
        <fullName evidence="2">Envelope protein</fullName>
    </submittedName>
</protein>
<evidence type="ECO:0000256" key="1">
    <source>
        <dbReference type="SAM" id="Phobius"/>
    </source>
</evidence>
<accession>Q967T1</accession>
<evidence type="ECO:0000313" key="2">
    <source>
        <dbReference type="EMBL" id="AAK52059.1"/>
    </source>
</evidence>
<dbReference type="Pfam" id="PF12259">
    <property type="entry name" value="Baculo_F"/>
    <property type="match status" value="1"/>
</dbReference>
<dbReference type="EMBL" id="AF364550">
    <property type="protein sequence ID" value="AAK52059.1"/>
    <property type="molecule type" value="Genomic_DNA"/>
</dbReference>
<evidence type="ECO:0000313" key="3">
    <source>
        <dbReference type="FlyBase" id="FBgn0044354"/>
    </source>
</evidence>
<keyword evidence="1" id="KW-0812">Transmembrane</keyword>
<keyword evidence="2" id="KW-0261">Viral envelope protein</keyword>
<feature type="transmembrane region" description="Helical" evidence="1">
    <location>
        <begin position="449"/>
        <end position="470"/>
    </location>
</feature>
<keyword evidence="2" id="KW-0946">Virion</keyword>